<evidence type="ECO:0000313" key="2">
    <source>
        <dbReference type="EMBL" id="QPC41545.1"/>
    </source>
</evidence>
<name>A0A7S8C1B5_9HYPH</name>
<dbReference type="Gene3D" id="3.10.20.440">
    <property type="entry name" value="2Fe-2S iron-sulphur cluster binding domain, sarcosine oxidase, alpha subunit, N-terminal domain"/>
    <property type="match status" value="1"/>
</dbReference>
<dbReference type="GO" id="GO:0051536">
    <property type="term" value="F:iron-sulfur cluster binding"/>
    <property type="evidence" value="ECO:0007669"/>
    <property type="project" value="InterPro"/>
</dbReference>
<reference evidence="2 3" key="1">
    <citation type="submission" date="2020-06" db="EMBL/GenBank/DDBJ databases">
        <title>Genome sequence of 2 isolates from Red Sea Mangroves.</title>
        <authorList>
            <person name="Sefrji F."/>
            <person name="Michoud G."/>
            <person name="Merlino G."/>
            <person name="Daffonchio D."/>
        </authorList>
    </citation>
    <scope>NUCLEOTIDE SEQUENCE [LARGE SCALE GENOMIC DNA]</scope>
    <source>
        <strain evidence="2 3">R1DC25</strain>
    </source>
</reference>
<dbReference type="GO" id="GO:0016491">
    <property type="term" value="F:oxidoreductase activity"/>
    <property type="evidence" value="ECO:0007669"/>
    <property type="project" value="UniProtKB-KW"/>
</dbReference>
<dbReference type="Proteomes" id="UP000593594">
    <property type="component" value="Chromosome"/>
</dbReference>
<gene>
    <name evidence="2" type="ORF">HW532_01670</name>
</gene>
<dbReference type="InterPro" id="IPR036010">
    <property type="entry name" value="2Fe-2S_ferredoxin-like_sf"/>
</dbReference>
<proteinExistence type="predicted"/>
<dbReference type="EMBL" id="CP058214">
    <property type="protein sequence ID" value="QPC41545.1"/>
    <property type="molecule type" value="Genomic_DNA"/>
</dbReference>
<keyword evidence="3" id="KW-1185">Reference proteome</keyword>
<evidence type="ECO:0000313" key="3">
    <source>
        <dbReference type="Proteomes" id="UP000593594"/>
    </source>
</evidence>
<protein>
    <submittedName>
        <fullName evidence="2">(2Fe-2S)-binding protein</fullName>
    </submittedName>
</protein>
<dbReference type="KEGG" id="kmn:HW532_01670"/>
<dbReference type="SUPFAM" id="SSF54292">
    <property type="entry name" value="2Fe-2S ferredoxin-like"/>
    <property type="match status" value="1"/>
</dbReference>
<sequence>MSAAPGRGRLLRLAEIDRAHLTFQFDGTEMEALDGDTVLTGILMSAGSLRSAEFGPECRAGFCLMGTCQDCWIWQEDGPRLRACSTPLRNGMRLLSRPAVDWPDRRP</sequence>
<dbReference type="Pfam" id="PF13510">
    <property type="entry name" value="Fer2_4"/>
    <property type="match status" value="1"/>
</dbReference>
<keyword evidence="1" id="KW-0560">Oxidoreductase</keyword>
<dbReference type="AlphaFoldDB" id="A0A7S8C1B5"/>
<dbReference type="InterPro" id="IPR042204">
    <property type="entry name" value="2Fe-2S-bd_N"/>
</dbReference>
<dbReference type="RefSeq" id="WP_213162764.1">
    <property type="nucleotide sequence ID" value="NZ_CP058214.1"/>
</dbReference>
<accession>A0A7S8C1B5</accession>
<organism evidence="2 3">
    <name type="scientific">Kaustia mangrovi</name>
    <dbReference type="NCBI Taxonomy" id="2593653"/>
    <lineage>
        <taxon>Bacteria</taxon>
        <taxon>Pseudomonadati</taxon>
        <taxon>Pseudomonadota</taxon>
        <taxon>Alphaproteobacteria</taxon>
        <taxon>Hyphomicrobiales</taxon>
        <taxon>Parvibaculaceae</taxon>
        <taxon>Kaustia</taxon>
    </lineage>
</organism>
<evidence type="ECO:0000256" key="1">
    <source>
        <dbReference type="ARBA" id="ARBA00023002"/>
    </source>
</evidence>